<dbReference type="Proteomes" id="UP001600064">
    <property type="component" value="Unassembled WGS sequence"/>
</dbReference>
<evidence type="ECO:0008006" key="4">
    <source>
        <dbReference type="Google" id="ProtNLM"/>
    </source>
</evidence>
<evidence type="ECO:0000313" key="3">
    <source>
        <dbReference type="Proteomes" id="UP001600064"/>
    </source>
</evidence>
<gene>
    <name evidence="2" type="ORF">VTJ83DRAFT_2268</name>
</gene>
<name>A0ABR4DIE0_9PEZI</name>
<keyword evidence="3" id="KW-1185">Reference proteome</keyword>
<accession>A0ABR4DIE0</accession>
<proteinExistence type="predicted"/>
<comment type="caution">
    <text evidence="2">The sequence shown here is derived from an EMBL/GenBank/DDBJ whole genome shotgun (WGS) entry which is preliminary data.</text>
</comment>
<evidence type="ECO:0000256" key="1">
    <source>
        <dbReference type="SAM" id="MobiDB-lite"/>
    </source>
</evidence>
<sequence>MADNMPSPNEFRAGRADSTFSTASTSSTSNTARRMSAGAATAPPPFRSSQHLFESLEAQKRKSDPASVARRQSMNEQRPAPGLIGRMWNNWVYGGSK</sequence>
<protein>
    <recommendedName>
        <fullName evidence="4">Conidiation-specific protein 8</fullName>
    </recommendedName>
</protein>
<organism evidence="2 3">
    <name type="scientific">Remersonia thermophila</name>
    <dbReference type="NCBI Taxonomy" id="72144"/>
    <lineage>
        <taxon>Eukaryota</taxon>
        <taxon>Fungi</taxon>
        <taxon>Dikarya</taxon>
        <taxon>Ascomycota</taxon>
        <taxon>Pezizomycotina</taxon>
        <taxon>Sordariomycetes</taxon>
        <taxon>Sordariomycetidae</taxon>
        <taxon>Sordariales</taxon>
        <taxon>Sordariales incertae sedis</taxon>
        <taxon>Remersonia</taxon>
    </lineage>
</organism>
<dbReference type="GeneID" id="98123163"/>
<dbReference type="EMBL" id="JAZGUE010000002">
    <property type="protein sequence ID" value="KAL2270084.1"/>
    <property type="molecule type" value="Genomic_DNA"/>
</dbReference>
<evidence type="ECO:0000313" key="2">
    <source>
        <dbReference type="EMBL" id="KAL2270084.1"/>
    </source>
</evidence>
<feature type="region of interest" description="Disordered" evidence="1">
    <location>
        <begin position="1"/>
        <end position="87"/>
    </location>
</feature>
<reference evidence="2 3" key="1">
    <citation type="journal article" date="2024" name="Commun. Biol.">
        <title>Comparative genomic analysis of thermophilic fungi reveals convergent evolutionary adaptations and gene losses.</title>
        <authorList>
            <person name="Steindorff A.S."/>
            <person name="Aguilar-Pontes M.V."/>
            <person name="Robinson A.J."/>
            <person name="Andreopoulos B."/>
            <person name="LaButti K."/>
            <person name="Kuo A."/>
            <person name="Mondo S."/>
            <person name="Riley R."/>
            <person name="Otillar R."/>
            <person name="Haridas S."/>
            <person name="Lipzen A."/>
            <person name="Grimwood J."/>
            <person name="Schmutz J."/>
            <person name="Clum A."/>
            <person name="Reid I.D."/>
            <person name="Moisan M.C."/>
            <person name="Butler G."/>
            <person name="Nguyen T.T.M."/>
            <person name="Dewar K."/>
            <person name="Conant G."/>
            <person name="Drula E."/>
            <person name="Henrissat B."/>
            <person name="Hansel C."/>
            <person name="Singer S."/>
            <person name="Hutchinson M.I."/>
            <person name="de Vries R.P."/>
            <person name="Natvig D.O."/>
            <person name="Powell A.J."/>
            <person name="Tsang A."/>
            <person name="Grigoriev I.V."/>
        </authorList>
    </citation>
    <scope>NUCLEOTIDE SEQUENCE [LARGE SCALE GENOMIC DNA]</scope>
    <source>
        <strain evidence="2 3">ATCC 22073</strain>
    </source>
</reference>
<dbReference type="RefSeq" id="XP_070868808.1">
    <property type="nucleotide sequence ID" value="XM_071008519.1"/>
</dbReference>
<feature type="compositionally biased region" description="Low complexity" evidence="1">
    <location>
        <begin position="16"/>
        <end position="37"/>
    </location>
</feature>